<dbReference type="RefSeq" id="WP_151093378.1">
    <property type="nucleotide sequence ID" value="NZ_CP071520.1"/>
</dbReference>
<dbReference type="Proteomes" id="UP000662821">
    <property type="component" value="Chromosome"/>
</dbReference>
<dbReference type="AlphaFoldDB" id="A0AAJ4MVM3"/>
<evidence type="ECO:0000256" key="1">
    <source>
        <dbReference type="SAM" id="SignalP"/>
    </source>
</evidence>
<accession>A0AAJ4MVM3</accession>
<feature type="chain" id="PRO_5042600969" evidence="1">
    <location>
        <begin position="20"/>
        <end position="135"/>
    </location>
</feature>
<gene>
    <name evidence="2" type="ORF">J3P46_08710</name>
</gene>
<feature type="signal peptide" evidence="1">
    <location>
        <begin position="1"/>
        <end position="19"/>
    </location>
</feature>
<dbReference type="Pfam" id="PF11367">
    <property type="entry name" value="Tail_completion_gp17"/>
    <property type="match status" value="1"/>
</dbReference>
<keyword evidence="1" id="KW-0732">Signal</keyword>
<evidence type="ECO:0000313" key="3">
    <source>
        <dbReference type="Proteomes" id="UP000662821"/>
    </source>
</evidence>
<organism evidence="2 3">
    <name type="scientific">Janthinobacterium lividum</name>
    <dbReference type="NCBI Taxonomy" id="29581"/>
    <lineage>
        <taxon>Bacteria</taxon>
        <taxon>Pseudomonadati</taxon>
        <taxon>Pseudomonadota</taxon>
        <taxon>Betaproteobacteria</taxon>
        <taxon>Burkholderiales</taxon>
        <taxon>Oxalobacteraceae</taxon>
        <taxon>Janthinobacterium</taxon>
    </lineage>
</organism>
<dbReference type="InterPro" id="IPR021508">
    <property type="entry name" value="Gp17-like"/>
</dbReference>
<reference evidence="2 3" key="1">
    <citation type="submission" date="2021-03" db="EMBL/GenBank/DDBJ databases">
        <title>Draft genome sequence of Janthinobacterium sp. strain PLB02 isolated from infected primmorphs (Lubomirskia baicalensis).</title>
        <authorList>
            <person name="Chernogor L.I."/>
            <person name="Belikov S.I."/>
            <person name="Petrushin I.S."/>
        </authorList>
    </citation>
    <scope>NUCLEOTIDE SEQUENCE [LARGE SCALE GENOMIC DNA]</scope>
    <source>
        <strain evidence="2 3">PLB02</strain>
    </source>
</reference>
<evidence type="ECO:0000313" key="2">
    <source>
        <dbReference type="EMBL" id="QSX97975.1"/>
    </source>
</evidence>
<protein>
    <submittedName>
        <fullName evidence="2">DUF3168 domain-containing protein</fullName>
    </submittedName>
</protein>
<proteinExistence type="predicted"/>
<sequence length="135" mass="13961">MSAIKVIRALLVAHAPVLALVPAARIVAGTVPQGTSLPAIGLTEISRVELPTVSLGQRSVQVTARVQVTVHAGTYPDQKAVLQAARLGAGAHTGNVAGIAVRSVMRDVVGPDMTGDDAGVYQQSRDFKVVFVEAN</sequence>
<name>A0AAJ4MVM3_9BURK</name>
<dbReference type="EMBL" id="CP071520">
    <property type="protein sequence ID" value="QSX97975.1"/>
    <property type="molecule type" value="Genomic_DNA"/>
</dbReference>